<dbReference type="GO" id="GO:0043190">
    <property type="term" value="C:ATP-binding cassette (ABC) transporter complex"/>
    <property type="evidence" value="ECO:0007669"/>
    <property type="project" value="InterPro"/>
</dbReference>
<dbReference type="Pfam" id="PF13466">
    <property type="entry name" value="STAS_2"/>
    <property type="match status" value="1"/>
</dbReference>
<feature type="transmembrane region" description="Helical" evidence="1">
    <location>
        <begin position="188"/>
        <end position="206"/>
    </location>
</feature>
<feature type="domain" description="STAS" evidence="2">
    <location>
        <begin position="34"/>
        <end position="141"/>
    </location>
</feature>
<keyword evidence="1" id="KW-1133">Transmembrane helix</keyword>
<name>A0A7V6A5A0_9BACT</name>
<accession>A0A7V6A5A0</accession>
<feature type="transmembrane region" description="Helical" evidence="1">
    <location>
        <begin position="328"/>
        <end position="351"/>
    </location>
</feature>
<evidence type="ECO:0000313" key="3">
    <source>
        <dbReference type="EMBL" id="HHS30385.1"/>
    </source>
</evidence>
<comment type="caution">
    <text evidence="3">The sequence shown here is derived from an EMBL/GenBank/DDBJ whole genome shotgun (WGS) entry which is preliminary data.</text>
</comment>
<dbReference type="PROSITE" id="PS50801">
    <property type="entry name" value="STAS"/>
    <property type="match status" value="1"/>
</dbReference>
<dbReference type="Gene3D" id="3.30.750.24">
    <property type="entry name" value="STAS domain"/>
    <property type="match status" value="1"/>
</dbReference>
<feature type="transmembrane region" description="Helical" evidence="1">
    <location>
        <begin position="291"/>
        <end position="316"/>
    </location>
</feature>
<protein>
    <submittedName>
        <fullName evidence="3">MlaE family lipid ABC transporter permease subunit</fullName>
    </submittedName>
</protein>
<evidence type="ECO:0000259" key="2">
    <source>
        <dbReference type="PROSITE" id="PS50801"/>
    </source>
</evidence>
<reference evidence="3" key="1">
    <citation type="journal article" date="2020" name="mSystems">
        <title>Genome- and Community-Level Interaction Insights into Carbon Utilization and Element Cycling Functions of Hydrothermarchaeota in Hydrothermal Sediment.</title>
        <authorList>
            <person name="Zhou Z."/>
            <person name="Liu Y."/>
            <person name="Xu W."/>
            <person name="Pan J."/>
            <person name="Luo Z.H."/>
            <person name="Li M."/>
        </authorList>
    </citation>
    <scope>NUCLEOTIDE SEQUENCE [LARGE SCALE GENOMIC DNA]</scope>
    <source>
        <strain evidence="3">SpSt-767</strain>
    </source>
</reference>
<dbReference type="CDD" id="cd07043">
    <property type="entry name" value="STAS_anti-anti-sigma_factors"/>
    <property type="match status" value="1"/>
</dbReference>
<dbReference type="InterPro" id="IPR003453">
    <property type="entry name" value="ABC_MlaE_roteobac"/>
</dbReference>
<dbReference type="EMBL" id="DTGR01000184">
    <property type="protein sequence ID" value="HHS30385.1"/>
    <property type="molecule type" value="Genomic_DNA"/>
</dbReference>
<proteinExistence type="inferred from homology"/>
<comment type="similarity">
    <text evidence="1">Belongs to the MlaE permease family.</text>
</comment>
<feature type="transmembrane region" description="Helical" evidence="1">
    <location>
        <begin position="363"/>
        <end position="385"/>
    </location>
</feature>
<dbReference type="SUPFAM" id="SSF52091">
    <property type="entry name" value="SpoIIaa-like"/>
    <property type="match status" value="1"/>
</dbReference>
<dbReference type="GO" id="GO:0005548">
    <property type="term" value="F:phospholipid transporter activity"/>
    <property type="evidence" value="ECO:0007669"/>
    <property type="project" value="TreeGrafter"/>
</dbReference>
<dbReference type="PANTHER" id="PTHR30188">
    <property type="entry name" value="ABC TRANSPORTER PERMEASE PROTEIN-RELATED"/>
    <property type="match status" value="1"/>
</dbReference>
<keyword evidence="1" id="KW-0812">Transmembrane</keyword>
<evidence type="ECO:0000256" key="1">
    <source>
        <dbReference type="RuleBase" id="RU362044"/>
    </source>
</evidence>
<gene>
    <name evidence="3" type="ORF">ENV52_11875</name>
</gene>
<organism evidence="3">
    <name type="scientific">Desulfobacca acetoxidans</name>
    <dbReference type="NCBI Taxonomy" id="60893"/>
    <lineage>
        <taxon>Bacteria</taxon>
        <taxon>Pseudomonadati</taxon>
        <taxon>Thermodesulfobacteriota</taxon>
        <taxon>Desulfobaccia</taxon>
        <taxon>Desulfobaccales</taxon>
        <taxon>Desulfobaccaceae</taxon>
        <taxon>Desulfobacca</taxon>
    </lineage>
</organism>
<keyword evidence="1" id="KW-0472">Membrane</keyword>
<dbReference type="PANTHER" id="PTHR30188:SF3">
    <property type="entry name" value="ABC TRANSPORTER PERMEASE"/>
    <property type="match status" value="1"/>
</dbReference>
<dbReference type="NCBIfam" id="TIGR00056">
    <property type="entry name" value="MlaE family lipid ABC transporter permease subunit"/>
    <property type="match status" value="1"/>
</dbReference>
<sequence>MDGGSARVGMRRAQPGAQTYQVSVEGRKGRDIRLALSGRLALDSISGVQKELQELLTQMTPAKLTVDLSAVEYLDSSGALLLFTFQAEARQRTVPVEFVNITPEAKRVMDLIDLAAIDAPPLHQEQYLNVLEQLGKGFLGLIAEAYELLSFFGELLITLAGCVIRPFLVRWGEVLLYMYKTGVEALPILGLMSLLMGLVVAFMSSFQLAQFGAVIYVADLVGVGFVRELGSLLTGILISGRSGSAFAAEIGTMQVNEEVDALKVMGFEPMRFLAVPKVLATMAVMPALTVYAMFFGLLGGLIVGSSILGIGTYAYVNETRKALSTFDLYYSLMKSVVYAVIIAGIGCHRGFQVRGGAQEVGTATTSAVVTSLFLVIVASAIFSIVQNYLK</sequence>
<dbReference type="AlphaFoldDB" id="A0A7V6A5A0"/>
<dbReference type="Pfam" id="PF02405">
    <property type="entry name" value="MlaE"/>
    <property type="match status" value="1"/>
</dbReference>
<dbReference type="InterPro" id="IPR030802">
    <property type="entry name" value="Permease_MalE"/>
</dbReference>
<feature type="transmembrane region" description="Helical" evidence="1">
    <location>
        <begin position="148"/>
        <end position="168"/>
    </location>
</feature>
<dbReference type="InterPro" id="IPR002645">
    <property type="entry name" value="STAS_dom"/>
</dbReference>
<dbReference type="InterPro" id="IPR036513">
    <property type="entry name" value="STAS_dom_sf"/>
</dbReference>
<dbReference type="InterPro" id="IPR058548">
    <property type="entry name" value="MlaB-like_STAS"/>
</dbReference>